<keyword evidence="1" id="KW-0472">Membrane</keyword>
<proteinExistence type="predicted"/>
<keyword evidence="1" id="KW-1133">Transmembrane helix</keyword>
<accession>A0ABY9QAI6</accession>
<evidence type="ECO:0000313" key="3">
    <source>
        <dbReference type="Proteomes" id="UP001235030"/>
    </source>
</evidence>
<feature type="transmembrane region" description="Helical" evidence="1">
    <location>
        <begin position="21"/>
        <end position="41"/>
    </location>
</feature>
<keyword evidence="3" id="KW-1185">Reference proteome</keyword>
<organism evidence="2 3">
    <name type="scientific">Terrisporobacter mayombei</name>
    <dbReference type="NCBI Taxonomy" id="1541"/>
    <lineage>
        <taxon>Bacteria</taxon>
        <taxon>Bacillati</taxon>
        <taxon>Bacillota</taxon>
        <taxon>Clostridia</taxon>
        <taxon>Peptostreptococcales</taxon>
        <taxon>Peptostreptococcaceae</taxon>
        <taxon>Terrisporobacter</taxon>
    </lineage>
</organism>
<evidence type="ECO:0000256" key="1">
    <source>
        <dbReference type="SAM" id="Phobius"/>
    </source>
</evidence>
<name>A0ABY9QAI6_9FIRM</name>
<reference evidence="2 3" key="1">
    <citation type="submission" date="2022-07" db="EMBL/GenBank/DDBJ databases">
        <title>Genome sequence of Terrisporobacter mayombei DSM6539.</title>
        <authorList>
            <person name="Boeer T."/>
            <person name="Bengelsdorf F.R."/>
            <person name="Daniel R."/>
            <person name="Poehlein A."/>
        </authorList>
    </citation>
    <scope>NUCLEOTIDE SEQUENCE [LARGE SCALE GENOMIC DNA]</scope>
    <source>
        <strain evidence="2 3">DSM 6539</strain>
    </source>
</reference>
<gene>
    <name evidence="2" type="ORF">TEMA_40200</name>
</gene>
<evidence type="ECO:0000313" key="2">
    <source>
        <dbReference type="EMBL" id="WMT83502.1"/>
    </source>
</evidence>
<protein>
    <submittedName>
        <fullName evidence="2">Uncharacterized protein</fullName>
    </submittedName>
</protein>
<sequence length="47" mass="5374">MKEFTITYEKLILVKKSTTKLILSSAFKIIISVYPIAFSNLDKYCIG</sequence>
<keyword evidence="1" id="KW-0812">Transmembrane</keyword>
<dbReference type="EMBL" id="CP101637">
    <property type="protein sequence ID" value="WMT83502.1"/>
    <property type="molecule type" value="Genomic_DNA"/>
</dbReference>
<dbReference type="Proteomes" id="UP001235030">
    <property type="component" value="Chromosome"/>
</dbReference>